<dbReference type="EMBL" id="MU859143">
    <property type="protein sequence ID" value="KAK3951620.1"/>
    <property type="molecule type" value="Genomic_DNA"/>
</dbReference>
<evidence type="ECO:0000313" key="3">
    <source>
        <dbReference type="EMBL" id="KAK3951620.1"/>
    </source>
</evidence>
<comment type="caution">
    <text evidence="3">The sequence shown here is derived from an EMBL/GenBank/DDBJ whole genome shotgun (WGS) entry which is preliminary data.</text>
</comment>
<evidence type="ECO:0000256" key="1">
    <source>
        <dbReference type="PROSITE-ProRule" id="PRU00267"/>
    </source>
</evidence>
<name>A0AAN6SFD5_9PEZI</name>
<dbReference type="SUPFAM" id="SSF47095">
    <property type="entry name" value="HMG-box"/>
    <property type="match status" value="1"/>
</dbReference>
<keyword evidence="1" id="KW-0238">DNA-binding</keyword>
<reference evidence="3" key="2">
    <citation type="submission" date="2023-06" db="EMBL/GenBank/DDBJ databases">
        <authorList>
            <consortium name="Lawrence Berkeley National Laboratory"/>
            <person name="Mondo S.J."/>
            <person name="Hensen N."/>
            <person name="Bonometti L."/>
            <person name="Westerberg I."/>
            <person name="Brannstrom I.O."/>
            <person name="Guillou S."/>
            <person name="Cros-Aarteil S."/>
            <person name="Calhoun S."/>
            <person name="Haridas S."/>
            <person name="Kuo A."/>
            <person name="Pangilinan J."/>
            <person name="Riley R."/>
            <person name="Labutti K."/>
            <person name="Andreopoulos B."/>
            <person name="Lipzen A."/>
            <person name="Chen C."/>
            <person name="Yanf M."/>
            <person name="Daum C."/>
            <person name="Ng V."/>
            <person name="Clum A."/>
            <person name="Steindorff A."/>
            <person name="Ohm R."/>
            <person name="Martin F."/>
            <person name="Silar P."/>
            <person name="Natvig D."/>
            <person name="Lalanne C."/>
            <person name="Gautier V."/>
            <person name="Ament-Velasquez S.L."/>
            <person name="Kruys A."/>
            <person name="Hutchinson M.I."/>
            <person name="Powell A.J."/>
            <person name="Barry K."/>
            <person name="Miller A.N."/>
            <person name="Grigoriev I.V."/>
            <person name="Debuchy R."/>
            <person name="Gladieux P."/>
            <person name="Thoren M.H."/>
            <person name="Johannesson H."/>
        </authorList>
    </citation>
    <scope>NUCLEOTIDE SEQUENCE</scope>
    <source>
        <strain evidence="3">CBS 626.80</strain>
    </source>
</reference>
<dbReference type="Proteomes" id="UP001303222">
    <property type="component" value="Unassembled WGS sequence"/>
</dbReference>
<protein>
    <recommendedName>
        <fullName evidence="2">HMG box domain-containing protein</fullName>
    </recommendedName>
</protein>
<keyword evidence="4" id="KW-1185">Reference proteome</keyword>
<keyword evidence="1" id="KW-0539">Nucleus</keyword>
<reference evidence="3" key="1">
    <citation type="journal article" date="2023" name="Mol. Phylogenet. Evol.">
        <title>Genome-scale phylogeny and comparative genomics of the fungal order Sordariales.</title>
        <authorList>
            <person name="Hensen N."/>
            <person name="Bonometti L."/>
            <person name="Westerberg I."/>
            <person name="Brannstrom I.O."/>
            <person name="Guillou S."/>
            <person name="Cros-Aarteil S."/>
            <person name="Calhoun S."/>
            <person name="Haridas S."/>
            <person name="Kuo A."/>
            <person name="Mondo S."/>
            <person name="Pangilinan J."/>
            <person name="Riley R."/>
            <person name="LaButti K."/>
            <person name="Andreopoulos B."/>
            <person name="Lipzen A."/>
            <person name="Chen C."/>
            <person name="Yan M."/>
            <person name="Daum C."/>
            <person name="Ng V."/>
            <person name="Clum A."/>
            <person name="Steindorff A."/>
            <person name="Ohm R.A."/>
            <person name="Martin F."/>
            <person name="Silar P."/>
            <person name="Natvig D.O."/>
            <person name="Lalanne C."/>
            <person name="Gautier V."/>
            <person name="Ament-Velasquez S.L."/>
            <person name="Kruys A."/>
            <person name="Hutchinson M.I."/>
            <person name="Powell A.J."/>
            <person name="Barry K."/>
            <person name="Miller A.N."/>
            <person name="Grigoriev I.V."/>
            <person name="Debuchy R."/>
            <person name="Gladieux P."/>
            <person name="Hiltunen Thoren M."/>
            <person name="Johannesson H."/>
        </authorList>
    </citation>
    <scope>NUCLEOTIDE SEQUENCE</scope>
    <source>
        <strain evidence="3">CBS 626.80</strain>
    </source>
</reference>
<dbReference type="InterPro" id="IPR009071">
    <property type="entry name" value="HMG_box_dom"/>
</dbReference>
<organism evidence="3 4">
    <name type="scientific">Pseudoneurospora amorphoporcata</name>
    <dbReference type="NCBI Taxonomy" id="241081"/>
    <lineage>
        <taxon>Eukaryota</taxon>
        <taxon>Fungi</taxon>
        <taxon>Dikarya</taxon>
        <taxon>Ascomycota</taxon>
        <taxon>Pezizomycotina</taxon>
        <taxon>Sordariomycetes</taxon>
        <taxon>Sordariomycetidae</taxon>
        <taxon>Sordariales</taxon>
        <taxon>Sordariaceae</taxon>
        <taxon>Pseudoneurospora</taxon>
    </lineage>
</organism>
<dbReference type="PROSITE" id="PS50118">
    <property type="entry name" value="HMG_BOX_2"/>
    <property type="match status" value="1"/>
</dbReference>
<proteinExistence type="predicted"/>
<dbReference type="AlphaFoldDB" id="A0AAN6SFD5"/>
<sequence length="367" mass="41305">MEPWVNRSAEIRHKELGLNKAKRPCNHFVLYSMACHPRAEAWREARYADLPKGSKSLSTIISLSWSMEPPSVKAKYRSLAEIELRMHAAAFPTYRFIKTKAAVMPSPFPANPSSTSQQLPAKLSEVKEDVASQPQHPLPFRPLTLQLPATVQAPPKELSPHILCQTSELMRDALYLTNKGLDYEMAVLEYNSFITSVHDTLKYYVRNLKPYVPRVFDLHWEYQDILGMYKVSNFTPTWPSMDLSMPVDVSTTMPMSVDIDYQLPLVGFEDNLTANLVIDPFAEISDEYLEQAFQEFAASGMATAGSEPAVNEPRVDQPAQVEVPLPDFTTIGALNDSDLLLDQSLSALVANDMDIMDFINFESEIPL</sequence>
<dbReference type="GO" id="GO:0003677">
    <property type="term" value="F:DNA binding"/>
    <property type="evidence" value="ECO:0007669"/>
    <property type="project" value="UniProtKB-UniRule"/>
</dbReference>
<dbReference type="InterPro" id="IPR036910">
    <property type="entry name" value="HMG_box_dom_sf"/>
</dbReference>
<evidence type="ECO:0000313" key="4">
    <source>
        <dbReference type="Proteomes" id="UP001303222"/>
    </source>
</evidence>
<feature type="domain" description="HMG box" evidence="2">
    <location>
        <begin position="21"/>
        <end position="95"/>
    </location>
</feature>
<dbReference type="GO" id="GO:0005634">
    <property type="term" value="C:nucleus"/>
    <property type="evidence" value="ECO:0007669"/>
    <property type="project" value="UniProtKB-UniRule"/>
</dbReference>
<dbReference type="Gene3D" id="1.10.30.10">
    <property type="entry name" value="High mobility group box domain"/>
    <property type="match status" value="1"/>
</dbReference>
<gene>
    <name evidence="3" type="ORF">QBC32DRAFT_398558</name>
</gene>
<accession>A0AAN6SFD5</accession>
<feature type="DNA-binding region" description="HMG box" evidence="1">
    <location>
        <begin position="21"/>
        <end position="95"/>
    </location>
</feature>
<evidence type="ECO:0000259" key="2">
    <source>
        <dbReference type="PROSITE" id="PS50118"/>
    </source>
</evidence>